<evidence type="ECO:0008006" key="4">
    <source>
        <dbReference type="Google" id="ProtNLM"/>
    </source>
</evidence>
<feature type="compositionally biased region" description="Basic and acidic residues" evidence="1">
    <location>
        <begin position="145"/>
        <end position="155"/>
    </location>
</feature>
<evidence type="ECO:0000313" key="2">
    <source>
        <dbReference type="EMBL" id="MBB4963834.1"/>
    </source>
</evidence>
<protein>
    <recommendedName>
        <fullName evidence="4">Minor structural protein GP20</fullName>
    </recommendedName>
</protein>
<accession>A0A7W7SZH7</accession>
<reference evidence="2 3" key="1">
    <citation type="submission" date="2020-08" db="EMBL/GenBank/DDBJ databases">
        <title>Sequencing the genomes of 1000 actinobacteria strains.</title>
        <authorList>
            <person name="Klenk H.-P."/>
        </authorList>
    </citation>
    <scope>NUCLEOTIDE SEQUENCE [LARGE SCALE GENOMIC DNA]</scope>
    <source>
        <strain evidence="2 3">DSM 45084</strain>
    </source>
</reference>
<sequence length="164" mass="17245">MNEMFAREKRRLADKYADYDTAKTKAAELDRLQEASATELEKAVKAADAAARADVTAKTNARLVGAEVKAAAAHAGFNDPGDAVIQLGAQIAGVKVGDDGQVDEDAVKALVAELAQAKPYLVKQADARQQPLPGQGLHQPSRTAGSDEGKAEAARRFGKPPARP</sequence>
<comment type="caution">
    <text evidence="2">The sequence shown here is derived from an EMBL/GenBank/DDBJ whole genome shotgun (WGS) entry which is preliminary data.</text>
</comment>
<feature type="region of interest" description="Disordered" evidence="1">
    <location>
        <begin position="125"/>
        <end position="164"/>
    </location>
</feature>
<dbReference type="EMBL" id="JACHJS010000001">
    <property type="protein sequence ID" value="MBB4963834.1"/>
    <property type="molecule type" value="Genomic_DNA"/>
</dbReference>
<keyword evidence="3" id="KW-1185">Reference proteome</keyword>
<dbReference type="Proteomes" id="UP000542674">
    <property type="component" value="Unassembled WGS sequence"/>
</dbReference>
<evidence type="ECO:0000256" key="1">
    <source>
        <dbReference type="SAM" id="MobiDB-lite"/>
    </source>
</evidence>
<name>A0A7W7SZH7_9PSEU</name>
<proteinExistence type="predicted"/>
<feature type="compositionally biased region" description="Low complexity" evidence="1">
    <location>
        <begin position="129"/>
        <end position="140"/>
    </location>
</feature>
<gene>
    <name evidence="2" type="ORF">F4559_001193</name>
</gene>
<dbReference type="AlphaFoldDB" id="A0A7W7SZH7"/>
<organism evidence="2 3">
    <name type="scientific">Saccharothrix violaceirubra</name>
    <dbReference type="NCBI Taxonomy" id="413306"/>
    <lineage>
        <taxon>Bacteria</taxon>
        <taxon>Bacillati</taxon>
        <taxon>Actinomycetota</taxon>
        <taxon>Actinomycetes</taxon>
        <taxon>Pseudonocardiales</taxon>
        <taxon>Pseudonocardiaceae</taxon>
        <taxon>Saccharothrix</taxon>
    </lineage>
</organism>
<dbReference type="RefSeq" id="WP_184666578.1">
    <property type="nucleotide sequence ID" value="NZ_BAABAI010000034.1"/>
</dbReference>
<evidence type="ECO:0000313" key="3">
    <source>
        <dbReference type="Proteomes" id="UP000542674"/>
    </source>
</evidence>